<protein>
    <submittedName>
        <fullName evidence="1">Uncharacterized protein</fullName>
    </submittedName>
</protein>
<evidence type="ECO:0000313" key="1">
    <source>
        <dbReference type="EMBL" id="CAB4130251.1"/>
    </source>
</evidence>
<accession>A0A6J5L765</accession>
<organism evidence="1">
    <name type="scientific">uncultured Caudovirales phage</name>
    <dbReference type="NCBI Taxonomy" id="2100421"/>
    <lineage>
        <taxon>Viruses</taxon>
        <taxon>Duplodnaviria</taxon>
        <taxon>Heunggongvirae</taxon>
        <taxon>Uroviricota</taxon>
        <taxon>Caudoviricetes</taxon>
        <taxon>Peduoviridae</taxon>
        <taxon>Maltschvirus</taxon>
        <taxon>Maltschvirus maltsch</taxon>
    </lineage>
</organism>
<reference evidence="1" key="1">
    <citation type="submission" date="2020-04" db="EMBL/GenBank/DDBJ databases">
        <authorList>
            <person name="Chiriac C."/>
            <person name="Salcher M."/>
            <person name="Ghai R."/>
            <person name="Kavagutti S V."/>
        </authorList>
    </citation>
    <scope>NUCLEOTIDE SEQUENCE</scope>
</reference>
<name>A0A6J5L765_9CAUD</name>
<gene>
    <name evidence="1" type="ORF">UFOVP116_345</name>
</gene>
<dbReference type="EMBL" id="LR796237">
    <property type="protein sequence ID" value="CAB4130251.1"/>
    <property type="molecule type" value="Genomic_DNA"/>
</dbReference>
<sequence>MTENTLDDRVSVPLNLNNDELFQLMLMAHERDITLNKLAEEILREALGMVKE</sequence>
<proteinExistence type="predicted"/>